<evidence type="ECO:0000313" key="2">
    <source>
        <dbReference type="EMBL" id="MFC7216717.1"/>
    </source>
</evidence>
<sequence length="500" mass="51382">MARIAVIGAGMGAMAAAARLATAGQSVTVYERGETYGGGVRRLVRDGFGFDTGPGLLHLPAVYRDLFLKTGRRPLEECVGLTPLDPAVRHVFPDGTAVTLPASRGGVVEALDSLAGPDAGRQWGELVNRGRDVWEAVRRPLLEEPLAADPRFLGREPYPPVEVRRGLLRRPRPVRARTLAEVCAGQLDDPRLRAMLAGEALAYGFDPARAPASAAVLPYLAQTFGSWYVHGGLRALAEALYGRCLERGVTFAFDTPVAGVATEGGRVSGVELADGRTAGARYVVAGVPPAGLRALAGGGAEDGGAGDGASAPGRIVVCLALRGARPRDAVHRTVVHGGAQEAQARWAVRGEGGLPAEAPSVTVLRPDDPAQRPNDGHEAVTLSAVVPAGADWDASAAGLFADRMAEAAEAAVPGLRERTLWREVRTPADTERETGARGVPGPALAGGGGAYLVRGNGTGVAGLYAVGGWAHPGGGLPHAGMSGALVSGLIVEGAGFRGSQ</sequence>
<dbReference type="Pfam" id="PF01593">
    <property type="entry name" value="Amino_oxidase"/>
    <property type="match status" value="1"/>
</dbReference>
<evidence type="ECO:0000313" key="3">
    <source>
        <dbReference type="Proteomes" id="UP001596413"/>
    </source>
</evidence>
<dbReference type="EMBL" id="JBHSZO010000001">
    <property type="protein sequence ID" value="MFC7216717.1"/>
    <property type="molecule type" value="Genomic_DNA"/>
</dbReference>
<comment type="caution">
    <text evidence="2">The sequence shown here is derived from an EMBL/GenBank/DDBJ whole genome shotgun (WGS) entry which is preliminary data.</text>
</comment>
<evidence type="ECO:0000259" key="1">
    <source>
        <dbReference type="Pfam" id="PF01593"/>
    </source>
</evidence>
<dbReference type="Gene3D" id="3.50.50.60">
    <property type="entry name" value="FAD/NAD(P)-binding domain"/>
    <property type="match status" value="2"/>
</dbReference>
<protein>
    <submittedName>
        <fullName evidence="2">Phytoene desaturase family protein</fullName>
    </submittedName>
</protein>
<dbReference type="PANTHER" id="PTHR43734:SF1">
    <property type="entry name" value="PHYTOENE DESATURASE"/>
    <property type="match status" value="1"/>
</dbReference>
<proteinExistence type="predicted"/>
<feature type="domain" description="Amine oxidase" evidence="1">
    <location>
        <begin position="14"/>
        <end position="293"/>
    </location>
</feature>
<organism evidence="2 3">
    <name type="scientific">Streptomyces polyrhachis</name>
    <dbReference type="NCBI Taxonomy" id="1282885"/>
    <lineage>
        <taxon>Bacteria</taxon>
        <taxon>Bacillati</taxon>
        <taxon>Actinomycetota</taxon>
        <taxon>Actinomycetes</taxon>
        <taxon>Kitasatosporales</taxon>
        <taxon>Streptomycetaceae</taxon>
        <taxon>Streptomyces</taxon>
    </lineage>
</organism>
<accession>A0ABW2GDB2</accession>
<dbReference type="Proteomes" id="UP001596413">
    <property type="component" value="Unassembled WGS sequence"/>
</dbReference>
<dbReference type="RefSeq" id="WP_386410509.1">
    <property type="nucleotide sequence ID" value="NZ_JBHSZO010000001.1"/>
</dbReference>
<gene>
    <name evidence="2" type="ORF">ACFQLX_00805</name>
</gene>
<reference evidence="3" key="1">
    <citation type="journal article" date="2019" name="Int. J. Syst. Evol. Microbiol.">
        <title>The Global Catalogue of Microorganisms (GCM) 10K type strain sequencing project: providing services to taxonomists for standard genome sequencing and annotation.</title>
        <authorList>
            <consortium name="The Broad Institute Genomics Platform"/>
            <consortium name="The Broad Institute Genome Sequencing Center for Infectious Disease"/>
            <person name="Wu L."/>
            <person name="Ma J."/>
        </authorList>
    </citation>
    <scope>NUCLEOTIDE SEQUENCE [LARGE SCALE GENOMIC DNA]</scope>
    <source>
        <strain evidence="3">CGMCC 1.13681</strain>
    </source>
</reference>
<dbReference type="InterPro" id="IPR002937">
    <property type="entry name" value="Amino_oxidase"/>
</dbReference>
<name>A0ABW2GDB2_9ACTN</name>
<dbReference type="SUPFAM" id="SSF51905">
    <property type="entry name" value="FAD/NAD(P)-binding domain"/>
    <property type="match status" value="1"/>
</dbReference>
<dbReference type="InterPro" id="IPR036188">
    <property type="entry name" value="FAD/NAD-bd_sf"/>
</dbReference>
<keyword evidence="3" id="KW-1185">Reference proteome</keyword>
<dbReference type="PANTHER" id="PTHR43734">
    <property type="entry name" value="PHYTOENE DESATURASE"/>
    <property type="match status" value="1"/>
</dbReference>